<reference evidence="3" key="1">
    <citation type="submission" date="2017-02" db="UniProtKB">
        <authorList>
            <consortium name="WormBaseParasite"/>
        </authorList>
    </citation>
    <scope>IDENTIFICATION</scope>
</reference>
<dbReference type="WBParaSite" id="BTMF_0000502001-mRNA-1">
    <property type="protein sequence ID" value="BTMF_0000502001-mRNA-1"/>
    <property type="gene ID" value="BTMF_0000502001"/>
</dbReference>
<dbReference type="EMBL" id="UZAG01004207">
    <property type="protein sequence ID" value="VDO16526.1"/>
    <property type="molecule type" value="Genomic_DNA"/>
</dbReference>
<reference evidence="1 2" key="2">
    <citation type="submission" date="2018-11" db="EMBL/GenBank/DDBJ databases">
        <authorList>
            <consortium name="Pathogen Informatics"/>
        </authorList>
    </citation>
    <scope>NUCLEOTIDE SEQUENCE [LARGE SCALE GENOMIC DNA]</scope>
</reference>
<organism evidence="3">
    <name type="scientific">Brugia timori</name>
    <dbReference type="NCBI Taxonomy" id="42155"/>
    <lineage>
        <taxon>Eukaryota</taxon>
        <taxon>Metazoa</taxon>
        <taxon>Ecdysozoa</taxon>
        <taxon>Nematoda</taxon>
        <taxon>Chromadorea</taxon>
        <taxon>Rhabditida</taxon>
        <taxon>Spirurina</taxon>
        <taxon>Spiruromorpha</taxon>
        <taxon>Filarioidea</taxon>
        <taxon>Onchocercidae</taxon>
        <taxon>Brugia</taxon>
    </lineage>
</organism>
<dbReference type="Proteomes" id="UP000280834">
    <property type="component" value="Unassembled WGS sequence"/>
</dbReference>
<name>A0A0R3QF76_9BILA</name>
<keyword evidence="2" id="KW-1185">Reference proteome</keyword>
<accession>A0A0R3QF76</accession>
<evidence type="ECO:0000313" key="2">
    <source>
        <dbReference type="Proteomes" id="UP000280834"/>
    </source>
</evidence>
<gene>
    <name evidence="1" type="ORF">BTMF_LOCUS4309</name>
</gene>
<evidence type="ECO:0000313" key="3">
    <source>
        <dbReference type="WBParaSite" id="BTMF_0000502001-mRNA-1"/>
    </source>
</evidence>
<proteinExistence type="predicted"/>
<dbReference type="AlphaFoldDB" id="A0A0R3QF76"/>
<evidence type="ECO:0000313" key="1">
    <source>
        <dbReference type="EMBL" id="VDO16526.1"/>
    </source>
</evidence>
<sequence>CTTVRFNSLFPSYFSKLEAIVALDEPSISKPTFSHFSKISRSIFIFGGGCRRKSAVFGKDNSIFRATAIFASNMNSSTRKLASLRSLRQRPLGIPDVSSSVKFNFGISKLIDPFSNRFFLKMTAILFRRSTASFTSSDFLPLKIFGNSDDTKSFSG</sequence>
<protein>
    <submittedName>
        <fullName evidence="3">Secreted protein</fullName>
    </submittedName>
</protein>